<dbReference type="KEGG" id="apra:G3A50_04790"/>
<dbReference type="SUPFAM" id="SSF161098">
    <property type="entry name" value="MetI-like"/>
    <property type="match status" value="1"/>
</dbReference>
<keyword evidence="6 8" id="KW-1133">Transmembrane helix</keyword>
<dbReference type="EMBL" id="CP048630">
    <property type="protein sequence ID" value="QIB33098.1"/>
    <property type="molecule type" value="Genomic_DNA"/>
</dbReference>
<name>A0A6P1YID0_9HYPH</name>
<dbReference type="PROSITE" id="PS50928">
    <property type="entry name" value="ABC_TM1"/>
    <property type="match status" value="1"/>
</dbReference>
<evidence type="ECO:0000313" key="10">
    <source>
        <dbReference type="EMBL" id="QIB33098.1"/>
    </source>
</evidence>
<dbReference type="PANTHER" id="PTHR42929:SF5">
    <property type="entry name" value="ABC TRANSPORTER PERMEASE PROTEIN"/>
    <property type="match status" value="1"/>
</dbReference>
<feature type="transmembrane region" description="Helical" evidence="8">
    <location>
        <begin position="215"/>
        <end position="241"/>
    </location>
</feature>
<dbReference type="Gene3D" id="1.10.3720.10">
    <property type="entry name" value="MetI-like"/>
    <property type="match status" value="1"/>
</dbReference>
<evidence type="ECO:0000256" key="4">
    <source>
        <dbReference type="ARBA" id="ARBA00022475"/>
    </source>
</evidence>
<feature type="domain" description="ABC transmembrane type-1" evidence="9">
    <location>
        <begin position="83"/>
        <end position="289"/>
    </location>
</feature>
<keyword evidence="11" id="KW-1185">Reference proteome</keyword>
<keyword evidence="7 8" id="KW-0472">Membrane</keyword>
<comment type="subcellular location">
    <subcellularLocation>
        <location evidence="1 8">Cell membrane</location>
        <topology evidence="1 8">Multi-pass membrane protein</topology>
    </subcellularLocation>
</comment>
<dbReference type="Pfam" id="PF00528">
    <property type="entry name" value="BPD_transp_1"/>
    <property type="match status" value="1"/>
</dbReference>
<keyword evidence="5 8" id="KW-0812">Transmembrane</keyword>
<reference evidence="10 11" key="1">
    <citation type="submission" date="2020-02" db="EMBL/GenBank/DDBJ databases">
        <authorList>
            <person name="Li G."/>
        </authorList>
    </citation>
    <scope>NUCLEOTIDE SEQUENCE [LARGE SCALE GENOMIC DNA]</scope>
    <source>
        <strain evidence="10 11">DSM 102029</strain>
    </source>
</reference>
<feature type="transmembrane region" description="Helical" evidence="8">
    <location>
        <begin position="117"/>
        <end position="141"/>
    </location>
</feature>
<dbReference type="GO" id="GO:0055085">
    <property type="term" value="P:transmembrane transport"/>
    <property type="evidence" value="ECO:0007669"/>
    <property type="project" value="InterPro"/>
</dbReference>
<evidence type="ECO:0000256" key="7">
    <source>
        <dbReference type="ARBA" id="ARBA00023136"/>
    </source>
</evidence>
<evidence type="ECO:0000256" key="6">
    <source>
        <dbReference type="ARBA" id="ARBA00022989"/>
    </source>
</evidence>
<feature type="transmembrane region" description="Helical" evidence="8">
    <location>
        <begin position="169"/>
        <end position="194"/>
    </location>
</feature>
<dbReference type="CDD" id="cd06261">
    <property type="entry name" value="TM_PBP2"/>
    <property type="match status" value="1"/>
</dbReference>
<gene>
    <name evidence="10" type="ORF">G3A50_04790</name>
</gene>
<evidence type="ECO:0000256" key="8">
    <source>
        <dbReference type="RuleBase" id="RU363032"/>
    </source>
</evidence>
<feature type="transmembrane region" description="Helical" evidence="8">
    <location>
        <begin position="270"/>
        <end position="292"/>
    </location>
</feature>
<protein>
    <submittedName>
        <fullName evidence="10">ABC transporter permease</fullName>
    </submittedName>
</protein>
<dbReference type="GO" id="GO:0005886">
    <property type="term" value="C:plasma membrane"/>
    <property type="evidence" value="ECO:0007669"/>
    <property type="project" value="UniProtKB-SubCell"/>
</dbReference>
<evidence type="ECO:0000256" key="3">
    <source>
        <dbReference type="ARBA" id="ARBA00022448"/>
    </source>
</evidence>
<keyword evidence="3 8" id="KW-0813">Transport</keyword>
<feature type="transmembrane region" description="Helical" evidence="8">
    <location>
        <begin position="32"/>
        <end position="55"/>
    </location>
</feature>
<evidence type="ECO:0000256" key="2">
    <source>
        <dbReference type="ARBA" id="ARBA00007069"/>
    </source>
</evidence>
<dbReference type="PANTHER" id="PTHR42929">
    <property type="entry name" value="INNER MEMBRANE ABC TRANSPORTER PERMEASE PROTEIN YDCU-RELATED-RELATED"/>
    <property type="match status" value="1"/>
</dbReference>
<dbReference type="RefSeq" id="WP_163074196.1">
    <property type="nucleotide sequence ID" value="NZ_CP048630.1"/>
</dbReference>
<accession>A0A6P1YID0</accession>
<evidence type="ECO:0000256" key="5">
    <source>
        <dbReference type="ARBA" id="ARBA00022692"/>
    </source>
</evidence>
<sequence length="299" mass="32302">MAQESYMTGAMTTACAPSTTLARSARRWLGTALPLAPGLAIVFGFVLLPCLWLVWLSVLNDAGQFGTENYQRIVEQVSYRRIFLTTFSVSLQTVACCLVLGVPLATFITSLPDRTRALFIACILFPLWTSLLVRAYAWLVILQRNGLVNSWLLQAGLIDEPLPLAFNTFATVLGMTHIMLPVFLLPVIGAMRGIDRGLMRAAASMGASRGHAYRTVFLPLALPGILAGASLTFVMSLGFYVTPAILGGGNVQVISMRIARSLSTYSNFGAAAAIGVVLLLTTFAMLGVSLLLRKLLLRR</sequence>
<evidence type="ECO:0000313" key="11">
    <source>
        <dbReference type="Proteomes" id="UP000464751"/>
    </source>
</evidence>
<feature type="transmembrane region" description="Helical" evidence="8">
    <location>
        <begin position="82"/>
        <end position="105"/>
    </location>
</feature>
<dbReference type="AlphaFoldDB" id="A0A6P1YID0"/>
<organism evidence="10 11">
    <name type="scientific">Ancylobacter pratisalsi</name>
    <dbReference type="NCBI Taxonomy" id="1745854"/>
    <lineage>
        <taxon>Bacteria</taxon>
        <taxon>Pseudomonadati</taxon>
        <taxon>Pseudomonadota</taxon>
        <taxon>Alphaproteobacteria</taxon>
        <taxon>Hyphomicrobiales</taxon>
        <taxon>Xanthobacteraceae</taxon>
        <taxon>Ancylobacter</taxon>
    </lineage>
</organism>
<proteinExistence type="inferred from homology"/>
<evidence type="ECO:0000259" key="9">
    <source>
        <dbReference type="PROSITE" id="PS50928"/>
    </source>
</evidence>
<comment type="similarity">
    <text evidence="2">Belongs to the binding-protein-dependent transport system permease family. CysTW subfamily.</text>
</comment>
<dbReference type="InterPro" id="IPR035906">
    <property type="entry name" value="MetI-like_sf"/>
</dbReference>
<keyword evidence="4" id="KW-1003">Cell membrane</keyword>
<evidence type="ECO:0000256" key="1">
    <source>
        <dbReference type="ARBA" id="ARBA00004651"/>
    </source>
</evidence>
<dbReference type="Proteomes" id="UP000464751">
    <property type="component" value="Chromosome"/>
</dbReference>
<dbReference type="InterPro" id="IPR000515">
    <property type="entry name" value="MetI-like"/>
</dbReference>